<reference evidence="1" key="1">
    <citation type="submission" date="2023-04" db="EMBL/GenBank/DDBJ databases">
        <title>Ambrosiozyma monospora NBRC 10751.</title>
        <authorList>
            <person name="Ichikawa N."/>
            <person name="Sato H."/>
            <person name="Tonouchi N."/>
        </authorList>
    </citation>
    <scope>NUCLEOTIDE SEQUENCE</scope>
    <source>
        <strain evidence="1">NBRC 10751</strain>
    </source>
</reference>
<sequence length="78" mass="9069">MKSNHRDVRKTLTYDIQMEELQSASEGDCTKVLKISWKDYVETFEPLIKIGTPDLYLKTELKIESLVSDENPSNVRSY</sequence>
<dbReference type="Proteomes" id="UP001165064">
    <property type="component" value="Unassembled WGS sequence"/>
</dbReference>
<evidence type="ECO:0000313" key="1">
    <source>
        <dbReference type="EMBL" id="GME82068.1"/>
    </source>
</evidence>
<comment type="caution">
    <text evidence="1">The sequence shown here is derived from an EMBL/GenBank/DDBJ whole genome shotgun (WGS) entry which is preliminary data.</text>
</comment>
<accession>A0ACB5T5M4</accession>
<gene>
    <name evidence="1" type="ORF">Amon02_000529500</name>
</gene>
<protein>
    <submittedName>
        <fullName evidence="1">Unnamed protein product</fullName>
    </submittedName>
</protein>
<dbReference type="EMBL" id="BSXS01003859">
    <property type="protein sequence ID" value="GME82068.1"/>
    <property type="molecule type" value="Genomic_DNA"/>
</dbReference>
<evidence type="ECO:0000313" key="2">
    <source>
        <dbReference type="Proteomes" id="UP001165064"/>
    </source>
</evidence>
<proteinExistence type="predicted"/>
<name>A0ACB5T5M4_AMBMO</name>
<organism evidence="1 2">
    <name type="scientific">Ambrosiozyma monospora</name>
    <name type="common">Yeast</name>
    <name type="synonym">Endomycopsis monosporus</name>
    <dbReference type="NCBI Taxonomy" id="43982"/>
    <lineage>
        <taxon>Eukaryota</taxon>
        <taxon>Fungi</taxon>
        <taxon>Dikarya</taxon>
        <taxon>Ascomycota</taxon>
        <taxon>Saccharomycotina</taxon>
        <taxon>Pichiomycetes</taxon>
        <taxon>Pichiales</taxon>
        <taxon>Pichiaceae</taxon>
        <taxon>Ambrosiozyma</taxon>
    </lineage>
</organism>
<keyword evidence="2" id="KW-1185">Reference proteome</keyword>